<proteinExistence type="inferred from homology"/>
<evidence type="ECO:0000256" key="3">
    <source>
        <dbReference type="PROSITE-ProRule" id="PRU00283"/>
    </source>
</evidence>
<dbReference type="Gene3D" id="3.40.850.10">
    <property type="entry name" value="Kinesin motor domain"/>
    <property type="match status" value="1"/>
</dbReference>
<dbReference type="EMBL" id="HBUE01295176">
    <property type="protein sequence ID" value="CAG6575977.1"/>
    <property type="molecule type" value="Transcribed_RNA"/>
</dbReference>
<dbReference type="SMART" id="SM00129">
    <property type="entry name" value="KISc"/>
    <property type="match status" value="1"/>
</dbReference>
<sequence length="222" mass="25306">MSSVKVAVRVRPFNSREISRESSCIIEMSGNTTCITNPKVPPGTSDSVKRFNYDYSYWSHNPRDPEFSTQEMVYSDIGEEMLQHSFDGYNVCIFAYGQTGAGKSYTMMGKQEEGQEGVIPMICEDLFRRIQETECADLKYSVEVSYMEIYCERVRDLLNPKNKGNLKVREHPTIGPYVEDLSKLAVTSYQDIHDLIDEGNKARPPRAKNPKRPTSSRTATRC</sequence>
<reference evidence="6" key="1">
    <citation type="submission" date="2021-05" db="EMBL/GenBank/DDBJ databases">
        <authorList>
            <person name="Alioto T."/>
            <person name="Alioto T."/>
            <person name="Gomez Garrido J."/>
        </authorList>
    </citation>
    <scope>NUCLEOTIDE SEQUENCE</scope>
</reference>
<evidence type="ECO:0000259" key="5">
    <source>
        <dbReference type="PROSITE" id="PS50067"/>
    </source>
</evidence>
<accession>A0A8D8NSF8</accession>
<dbReference type="InterPro" id="IPR001752">
    <property type="entry name" value="Kinesin_motor_dom"/>
</dbReference>
<evidence type="ECO:0000256" key="2">
    <source>
        <dbReference type="ARBA" id="ARBA00022840"/>
    </source>
</evidence>
<keyword evidence="1 3" id="KW-0547">Nucleotide-binding</keyword>
<dbReference type="AlphaFoldDB" id="A0A8D8NSF8"/>
<dbReference type="GO" id="GO:0007018">
    <property type="term" value="P:microtubule-based movement"/>
    <property type="evidence" value="ECO:0007669"/>
    <property type="project" value="InterPro"/>
</dbReference>
<evidence type="ECO:0000256" key="4">
    <source>
        <dbReference type="SAM" id="MobiDB-lite"/>
    </source>
</evidence>
<feature type="binding site" evidence="3">
    <location>
        <begin position="97"/>
        <end position="104"/>
    </location>
    <ligand>
        <name>ATP</name>
        <dbReference type="ChEBI" id="CHEBI:30616"/>
    </ligand>
</feature>
<dbReference type="InterPro" id="IPR027417">
    <property type="entry name" value="P-loop_NTPase"/>
</dbReference>
<evidence type="ECO:0000256" key="1">
    <source>
        <dbReference type="ARBA" id="ARBA00022741"/>
    </source>
</evidence>
<dbReference type="InterPro" id="IPR036961">
    <property type="entry name" value="Kinesin_motor_dom_sf"/>
</dbReference>
<dbReference type="PROSITE" id="PS50067">
    <property type="entry name" value="KINESIN_MOTOR_2"/>
    <property type="match status" value="1"/>
</dbReference>
<dbReference type="Pfam" id="PF00225">
    <property type="entry name" value="Kinesin"/>
    <property type="match status" value="1"/>
</dbReference>
<keyword evidence="3" id="KW-0505">Motor protein</keyword>
<dbReference type="PANTHER" id="PTHR47117:SF10">
    <property type="entry name" value="KINESIN-LIKE PROTEIN KIF1B"/>
    <property type="match status" value="1"/>
</dbReference>
<feature type="domain" description="Kinesin motor" evidence="5">
    <location>
        <begin position="3"/>
        <end position="222"/>
    </location>
</feature>
<name>A0A8D8NSF8_CULPI</name>
<dbReference type="GO" id="GO:0005524">
    <property type="term" value="F:ATP binding"/>
    <property type="evidence" value="ECO:0007669"/>
    <property type="project" value="UniProtKB-UniRule"/>
</dbReference>
<protein>
    <submittedName>
        <fullName evidence="6">Kinesin-like protein unc-104</fullName>
    </submittedName>
</protein>
<keyword evidence="2 3" id="KW-0067">ATP-binding</keyword>
<feature type="region of interest" description="Disordered" evidence="4">
    <location>
        <begin position="196"/>
        <end position="222"/>
    </location>
</feature>
<comment type="similarity">
    <text evidence="3">Belongs to the TRAFAC class myosin-kinesin ATPase superfamily. Kinesin family.</text>
</comment>
<dbReference type="GO" id="GO:0003777">
    <property type="term" value="F:microtubule motor activity"/>
    <property type="evidence" value="ECO:0007669"/>
    <property type="project" value="InterPro"/>
</dbReference>
<evidence type="ECO:0000313" key="6">
    <source>
        <dbReference type="EMBL" id="CAG6575977.1"/>
    </source>
</evidence>
<dbReference type="PANTHER" id="PTHR47117">
    <property type="entry name" value="STAR-RELATED LIPID TRANSFER PROTEIN 9"/>
    <property type="match status" value="1"/>
</dbReference>
<dbReference type="GO" id="GO:0008017">
    <property type="term" value="F:microtubule binding"/>
    <property type="evidence" value="ECO:0007669"/>
    <property type="project" value="InterPro"/>
</dbReference>
<dbReference type="EMBL" id="HBUE01189367">
    <property type="protein sequence ID" value="CAG6524296.1"/>
    <property type="molecule type" value="Transcribed_RNA"/>
</dbReference>
<dbReference type="SUPFAM" id="SSF52540">
    <property type="entry name" value="P-loop containing nucleoside triphosphate hydrolases"/>
    <property type="match status" value="1"/>
</dbReference>
<organism evidence="6">
    <name type="scientific">Culex pipiens</name>
    <name type="common">House mosquito</name>
    <dbReference type="NCBI Taxonomy" id="7175"/>
    <lineage>
        <taxon>Eukaryota</taxon>
        <taxon>Metazoa</taxon>
        <taxon>Ecdysozoa</taxon>
        <taxon>Arthropoda</taxon>
        <taxon>Hexapoda</taxon>
        <taxon>Insecta</taxon>
        <taxon>Pterygota</taxon>
        <taxon>Neoptera</taxon>
        <taxon>Endopterygota</taxon>
        <taxon>Diptera</taxon>
        <taxon>Nematocera</taxon>
        <taxon>Culicoidea</taxon>
        <taxon>Culicidae</taxon>
        <taxon>Culicinae</taxon>
        <taxon>Culicini</taxon>
        <taxon>Culex</taxon>
        <taxon>Culex</taxon>
    </lineage>
</organism>